<name>A0A0N1FFF1_9HYPH</name>
<dbReference type="InterPro" id="IPR019239">
    <property type="entry name" value="VapB_antitoxin"/>
</dbReference>
<protein>
    <submittedName>
        <fullName evidence="1">Transcriptional regulator</fullName>
    </submittedName>
</protein>
<accession>A0A0N1FFF1</accession>
<gene>
    <name evidence="1" type="ORF">AE618_20800</name>
</gene>
<dbReference type="AlphaFoldDB" id="A0A0N1FFF1"/>
<reference evidence="1 2" key="1">
    <citation type="submission" date="2015-07" db="EMBL/GenBank/DDBJ databases">
        <title>Whole genome sequencing of Bosea vaviloviae isolated from cave pool.</title>
        <authorList>
            <person name="Tan N.E.H."/>
            <person name="Lee Y.P."/>
            <person name="Gan H.M."/>
            <person name="Barton H."/>
            <person name="Savka M.A."/>
        </authorList>
    </citation>
    <scope>NUCLEOTIDE SEQUENCE [LARGE SCALE GENOMIC DNA]</scope>
    <source>
        <strain evidence="1 2">SD260</strain>
    </source>
</reference>
<dbReference type="OrthoDB" id="9805830at2"/>
<evidence type="ECO:0000313" key="2">
    <source>
        <dbReference type="Proteomes" id="UP000037822"/>
    </source>
</evidence>
<organism evidence="1 2">
    <name type="scientific">Bosea vaviloviae</name>
    <dbReference type="NCBI Taxonomy" id="1526658"/>
    <lineage>
        <taxon>Bacteria</taxon>
        <taxon>Pseudomonadati</taxon>
        <taxon>Pseudomonadota</taxon>
        <taxon>Alphaproteobacteria</taxon>
        <taxon>Hyphomicrobiales</taxon>
        <taxon>Boseaceae</taxon>
        <taxon>Bosea</taxon>
    </lineage>
</organism>
<sequence>MRTNIDIDDVLLKDAMEATELPTKKAVVEEALRRLVDNHRRRKAFDELKGIGWEGDLDAMRMGRDVEPLP</sequence>
<keyword evidence="2" id="KW-1185">Reference proteome</keyword>
<proteinExistence type="predicted"/>
<dbReference type="EMBL" id="LGSZ01000053">
    <property type="protein sequence ID" value="KPH78912.1"/>
    <property type="molecule type" value="Genomic_DNA"/>
</dbReference>
<dbReference type="RefSeq" id="WP_054211027.1">
    <property type="nucleotide sequence ID" value="NZ_LGSZ01000053.1"/>
</dbReference>
<dbReference type="Proteomes" id="UP000037822">
    <property type="component" value="Unassembled WGS sequence"/>
</dbReference>
<dbReference type="PATRIC" id="fig|1526658.3.peg.1579"/>
<evidence type="ECO:0000313" key="1">
    <source>
        <dbReference type="EMBL" id="KPH78912.1"/>
    </source>
</evidence>
<comment type="caution">
    <text evidence="1">The sequence shown here is derived from an EMBL/GenBank/DDBJ whole genome shotgun (WGS) entry which is preliminary data.</text>
</comment>
<dbReference type="Pfam" id="PF09957">
    <property type="entry name" value="VapB_antitoxin"/>
    <property type="match status" value="1"/>
</dbReference>